<name>A0A7W6HCL7_9HYPH</name>
<dbReference type="AlphaFoldDB" id="A0A7W6HCL7"/>
<evidence type="ECO:0000313" key="3">
    <source>
        <dbReference type="Proteomes" id="UP000588647"/>
    </source>
</evidence>
<keyword evidence="3" id="KW-1185">Reference proteome</keyword>
<reference evidence="2 3" key="1">
    <citation type="submission" date="2020-08" db="EMBL/GenBank/DDBJ databases">
        <title>Genomic Encyclopedia of Type Strains, Phase IV (KMG-IV): sequencing the most valuable type-strain genomes for metagenomic binning, comparative biology and taxonomic classification.</title>
        <authorList>
            <person name="Goeker M."/>
        </authorList>
    </citation>
    <scope>NUCLEOTIDE SEQUENCE [LARGE SCALE GENOMIC DNA]</scope>
    <source>
        <strain evidence="2 3">DSM 103570</strain>
    </source>
</reference>
<protein>
    <submittedName>
        <fullName evidence="2">Uncharacterized protein</fullName>
    </submittedName>
</protein>
<dbReference type="EMBL" id="JACIEM010000002">
    <property type="protein sequence ID" value="MBB4002696.1"/>
    <property type="molecule type" value="Genomic_DNA"/>
</dbReference>
<sequence>MTMTKSPLRRRPRAPSRGSRGTPKLHAEHAVRGVTVIKDRHWILGTEPEDDGALLLNVVLFPGTGARLRGRFARLPTAMGGR</sequence>
<dbReference type="Proteomes" id="UP000588647">
    <property type="component" value="Unassembled WGS sequence"/>
</dbReference>
<proteinExistence type="predicted"/>
<evidence type="ECO:0000313" key="2">
    <source>
        <dbReference type="EMBL" id="MBB4002696.1"/>
    </source>
</evidence>
<comment type="caution">
    <text evidence="2">The sequence shown here is derived from an EMBL/GenBank/DDBJ whole genome shotgun (WGS) entry which is preliminary data.</text>
</comment>
<evidence type="ECO:0000256" key="1">
    <source>
        <dbReference type="SAM" id="MobiDB-lite"/>
    </source>
</evidence>
<organism evidence="2 3">
    <name type="scientific">Aurantimonas endophytica</name>
    <dbReference type="NCBI Taxonomy" id="1522175"/>
    <lineage>
        <taxon>Bacteria</taxon>
        <taxon>Pseudomonadati</taxon>
        <taxon>Pseudomonadota</taxon>
        <taxon>Alphaproteobacteria</taxon>
        <taxon>Hyphomicrobiales</taxon>
        <taxon>Aurantimonadaceae</taxon>
        <taxon>Aurantimonas</taxon>
    </lineage>
</organism>
<accession>A0A7W6HCL7</accession>
<feature type="region of interest" description="Disordered" evidence="1">
    <location>
        <begin position="1"/>
        <end position="29"/>
    </location>
</feature>
<gene>
    <name evidence="2" type="ORF">GGR03_001771</name>
</gene>